<accession>A0A1Y1WZP8</accession>
<dbReference type="InterPro" id="IPR032189">
    <property type="entry name" value="Mlh1_C"/>
</dbReference>
<gene>
    <name evidence="3" type="ORF">BCR32DRAFT_234585</name>
</gene>
<evidence type="ECO:0000259" key="2">
    <source>
        <dbReference type="Pfam" id="PF16413"/>
    </source>
</evidence>
<dbReference type="Proteomes" id="UP000193944">
    <property type="component" value="Unassembled WGS sequence"/>
</dbReference>
<feature type="region of interest" description="Disordered" evidence="1">
    <location>
        <begin position="335"/>
        <end position="359"/>
    </location>
</feature>
<dbReference type="STRING" id="1754192.A0A1Y1WZP8"/>
<dbReference type="OrthoDB" id="10263226at2759"/>
<protein>
    <recommendedName>
        <fullName evidence="2">DNA mismatch repair protein Mlh1 C-terminal domain-containing protein</fullName>
    </recommendedName>
</protein>
<feature type="domain" description="DNA mismatch repair protein Mlh1 C-terminal" evidence="2">
    <location>
        <begin position="142"/>
        <end position="417"/>
    </location>
</feature>
<sequence>MSINVNSIPLDEPKSITNINIERDNRDNMMNIDRPSIPSTNNDNITTIEIFDSSNINNKKRLNNQFSDKKELLNHKDKISNKKIKYIDDENKKDETIKPIFNTSMTIIDDDMDDVSPSTENNKYEEDFKIIQNNTREWNDVKLTSILNLRSIIDQNDNKGLSNFFHNHTFVGCVDETLALIQYQTKLYLVNYQETSRELFYQLTLRQFSNFGFINLTQKLPIYDLLMISLEAEEEENGWDENLQSKEEIAENITQLLIEKREMLLEYFSITIDQKGNLETLPILLKGYIPNMDKLPGFLLRLGIECDWEEEQECFRTVSQEISIFYSTEAPIIDDNLNNNNNDDDNDDGDDNNNNNSFIVDETEKNSDIAKFYWTIQHIIFPALKKETFKGCNRLVEERYIMEIANLHDLYRIFERC</sequence>
<evidence type="ECO:0000313" key="3">
    <source>
        <dbReference type="EMBL" id="ORX79020.1"/>
    </source>
</evidence>
<comment type="caution">
    <text evidence="3">The sequence shown here is derived from an EMBL/GenBank/DDBJ whole genome shotgun (WGS) entry which is preliminary data.</text>
</comment>
<proteinExistence type="predicted"/>
<feature type="compositionally biased region" description="Acidic residues" evidence="1">
    <location>
        <begin position="342"/>
        <end position="351"/>
    </location>
</feature>
<name>A0A1Y1WZP8_9FUNG</name>
<keyword evidence="4" id="KW-1185">Reference proteome</keyword>
<organism evidence="3 4">
    <name type="scientific">Anaeromyces robustus</name>
    <dbReference type="NCBI Taxonomy" id="1754192"/>
    <lineage>
        <taxon>Eukaryota</taxon>
        <taxon>Fungi</taxon>
        <taxon>Fungi incertae sedis</taxon>
        <taxon>Chytridiomycota</taxon>
        <taxon>Chytridiomycota incertae sedis</taxon>
        <taxon>Neocallimastigomycetes</taxon>
        <taxon>Neocallimastigales</taxon>
        <taxon>Neocallimastigaceae</taxon>
        <taxon>Anaeromyces</taxon>
    </lineage>
</organism>
<dbReference type="EMBL" id="MCFG01000190">
    <property type="protein sequence ID" value="ORX79020.1"/>
    <property type="molecule type" value="Genomic_DNA"/>
</dbReference>
<dbReference type="PANTHER" id="PTHR23353:SF36">
    <property type="entry name" value="LIM ZINC-BINDING DOMAIN-CONTAINING PROTEIN"/>
    <property type="match status" value="1"/>
</dbReference>
<dbReference type="AlphaFoldDB" id="A0A1Y1WZP8"/>
<dbReference type="InterPro" id="IPR053019">
    <property type="entry name" value="GATA_zinc_finger"/>
</dbReference>
<dbReference type="Pfam" id="PF16413">
    <property type="entry name" value="Mlh1_C"/>
    <property type="match status" value="1"/>
</dbReference>
<reference evidence="3 4" key="1">
    <citation type="submission" date="2016-08" db="EMBL/GenBank/DDBJ databases">
        <title>A Parts List for Fungal Cellulosomes Revealed by Comparative Genomics.</title>
        <authorList>
            <consortium name="DOE Joint Genome Institute"/>
            <person name="Haitjema C.H."/>
            <person name="Gilmore S.P."/>
            <person name="Henske J.K."/>
            <person name="Solomon K.V."/>
            <person name="De Groot R."/>
            <person name="Kuo A."/>
            <person name="Mondo S.J."/>
            <person name="Salamov A.A."/>
            <person name="Labutti K."/>
            <person name="Zhao Z."/>
            <person name="Chiniquy J."/>
            <person name="Barry K."/>
            <person name="Brewer H.M."/>
            <person name="Purvine S.O."/>
            <person name="Wright A.T."/>
            <person name="Boxma B."/>
            <person name="Van Alen T."/>
            <person name="Hackstein J.H."/>
            <person name="Baker S.E."/>
            <person name="Grigoriev I.V."/>
            <person name="O'Malley M.A."/>
        </authorList>
    </citation>
    <scope>NUCLEOTIDE SEQUENCE [LARGE SCALE GENOMIC DNA]</scope>
    <source>
        <strain evidence="3 4">S4</strain>
    </source>
</reference>
<evidence type="ECO:0000313" key="4">
    <source>
        <dbReference type="Proteomes" id="UP000193944"/>
    </source>
</evidence>
<reference evidence="3 4" key="2">
    <citation type="submission" date="2016-08" db="EMBL/GenBank/DDBJ databases">
        <title>Pervasive Adenine N6-methylation of Active Genes in Fungi.</title>
        <authorList>
            <consortium name="DOE Joint Genome Institute"/>
            <person name="Mondo S.J."/>
            <person name="Dannebaum R.O."/>
            <person name="Kuo R.C."/>
            <person name="Labutti K."/>
            <person name="Haridas S."/>
            <person name="Kuo A."/>
            <person name="Salamov A."/>
            <person name="Ahrendt S.R."/>
            <person name="Lipzen A."/>
            <person name="Sullivan W."/>
            <person name="Andreopoulos W.B."/>
            <person name="Clum A."/>
            <person name="Lindquist E."/>
            <person name="Daum C."/>
            <person name="Ramamoorthy G.K."/>
            <person name="Gryganskyi A."/>
            <person name="Culley D."/>
            <person name="Magnuson J.K."/>
            <person name="James T.Y."/>
            <person name="O'Malley M.A."/>
            <person name="Stajich J.E."/>
            <person name="Spatafora J.W."/>
            <person name="Visel A."/>
            <person name="Grigoriev I.V."/>
        </authorList>
    </citation>
    <scope>NUCLEOTIDE SEQUENCE [LARGE SCALE GENOMIC DNA]</scope>
    <source>
        <strain evidence="3 4">S4</strain>
    </source>
</reference>
<dbReference type="PANTHER" id="PTHR23353">
    <property type="entry name" value="RAB-GAP/TBC-RELATED"/>
    <property type="match status" value="1"/>
</dbReference>
<evidence type="ECO:0000256" key="1">
    <source>
        <dbReference type="SAM" id="MobiDB-lite"/>
    </source>
</evidence>